<sequence>MIGLKILAAMDQRLRQALPNNQDLEFGGLIIYLFGLTFPLNVNKIETFEKNNEHIAVIVWYQKWEKENKEKLNRGLGQNSQITTHIFCTTCLTNFTNKTNYDMHKCICVKSEYPNSGKSIKFDAIKKMHPSPIVVYADFECELVKK</sequence>
<reference evidence="2" key="1">
    <citation type="submission" date="2013-02" db="EMBL/GenBank/DDBJ databases">
        <authorList>
            <person name="Hughes D."/>
        </authorList>
    </citation>
    <scope>NUCLEOTIDE SEQUENCE</scope>
    <source>
        <strain>Durham</strain>
        <strain evidence="2">NC isolate 2 -- Noor lab</strain>
    </source>
</reference>
<evidence type="ECO:0000313" key="1">
    <source>
        <dbReference type="EnsemblMetazoa" id="MESCA001605-PA"/>
    </source>
</evidence>
<accession>T1GE47</accession>
<dbReference type="Proteomes" id="UP000015102">
    <property type="component" value="Unassembled WGS sequence"/>
</dbReference>
<dbReference type="EnsemblMetazoa" id="MESCA001605-RA">
    <property type="protein sequence ID" value="MESCA001605-PA"/>
    <property type="gene ID" value="MESCA001605"/>
</dbReference>
<name>T1GE47_MEGSC</name>
<evidence type="ECO:0000313" key="2">
    <source>
        <dbReference type="Proteomes" id="UP000015102"/>
    </source>
</evidence>
<organism evidence="1 2">
    <name type="scientific">Megaselia scalaris</name>
    <name type="common">Humpbacked fly</name>
    <name type="synonym">Phora scalaris</name>
    <dbReference type="NCBI Taxonomy" id="36166"/>
    <lineage>
        <taxon>Eukaryota</taxon>
        <taxon>Metazoa</taxon>
        <taxon>Ecdysozoa</taxon>
        <taxon>Arthropoda</taxon>
        <taxon>Hexapoda</taxon>
        <taxon>Insecta</taxon>
        <taxon>Pterygota</taxon>
        <taxon>Neoptera</taxon>
        <taxon>Endopterygota</taxon>
        <taxon>Diptera</taxon>
        <taxon>Brachycera</taxon>
        <taxon>Muscomorpha</taxon>
        <taxon>Platypezoidea</taxon>
        <taxon>Phoridae</taxon>
        <taxon>Megaseliini</taxon>
        <taxon>Megaselia</taxon>
    </lineage>
</organism>
<reference evidence="1" key="2">
    <citation type="submission" date="2015-06" db="UniProtKB">
        <authorList>
            <consortium name="EnsemblMetazoa"/>
        </authorList>
    </citation>
    <scope>IDENTIFICATION</scope>
</reference>
<dbReference type="AlphaFoldDB" id="T1GE47"/>
<protein>
    <submittedName>
        <fullName evidence="1">Uncharacterized protein</fullName>
    </submittedName>
</protein>
<proteinExistence type="predicted"/>
<keyword evidence="2" id="KW-1185">Reference proteome</keyword>
<dbReference type="HOGENOM" id="CLU_1779555_0_0_1"/>
<dbReference type="EMBL" id="CAQQ02001059">
    <property type="status" value="NOT_ANNOTATED_CDS"/>
    <property type="molecule type" value="Genomic_DNA"/>
</dbReference>
<dbReference type="EMBL" id="CAQQ02001058">
    <property type="status" value="NOT_ANNOTATED_CDS"/>
    <property type="molecule type" value="Genomic_DNA"/>
</dbReference>